<evidence type="ECO:0000313" key="13">
    <source>
        <dbReference type="Proteomes" id="UP000270230"/>
    </source>
</evidence>
<evidence type="ECO:0000256" key="6">
    <source>
        <dbReference type="ARBA" id="ARBA00022840"/>
    </source>
</evidence>
<comment type="catalytic activity">
    <reaction evidence="7">
        <text>L-threonyl-[protein] + ATP = O-phospho-L-threonyl-[protein] + ADP + H(+)</text>
        <dbReference type="Rhea" id="RHEA:46608"/>
        <dbReference type="Rhea" id="RHEA-COMP:11060"/>
        <dbReference type="Rhea" id="RHEA-COMP:11605"/>
        <dbReference type="ChEBI" id="CHEBI:15378"/>
        <dbReference type="ChEBI" id="CHEBI:30013"/>
        <dbReference type="ChEBI" id="CHEBI:30616"/>
        <dbReference type="ChEBI" id="CHEBI:61977"/>
        <dbReference type="ChEBI" id="CHEBI:456216"/>
        <dbReference type="EC" id="2.7.11.1"/>
    </reaction>
</comment>
<dbReference type="EMBL" id="QWIN01001067">
    <property type="protein sequence ID" value="RMY44256.1"/>
    <property type="molecule type" value="Genomic_DNA"/>
</dbReference>
<dbReference type="SUPFAM" id="SSF56112">
    <property type="entry name" value="Protein kinase-like (PK-like)"/>
    <property type="match status" value="1"/>
</dbReference>
<evidence type="ECO:0000256" key="4">
    <source>
        <dbReference type="ARBA" id="ARBA00022741"/>
    </source>
</evidence>
<dbReference type="AlphaFoldDB" id="A0A3M7BXH9"/>
<evidence type="ECO:0000256" key="9">
    <source>
        <dbReference type="SAM" id="Coils"/>
    </source>
</evidence>
<dbReference type="Gene3D" id="1.10.510.10">
    <property type="entry name" value="Transferase(Phosphotransferase) domain 1"/>
    <property type="match status" value="1"/>
</dbReference>
<evidence type="ECO:0000256" key="3">
    <source>
        <dbReference type="ARBA" id="ARBA00022679"/>
    </source>
</evidence>
<evidence type="ECO:0000256" key="10">
    <source>
        <dbReference type="SAM" id="MobiDB-lite"/>
    </source>
</evidence>
<gene>
    <name evidence="12" type="ORF">D0865_10680</name>
</gene>
<dbReference type="PANTHER" id="PTHR43671:SF98">
    <property type="entry name" value="SERINE_THREONINE-PROTEIN KINASE NEK11"/>
    <property type="match status" value="1"/>
</dbReference>
<evidence type="ECO:0000256" key="8">
    <source>
        <dbReference type="ARBA" id="ARBA00048679"/>
    </source>
</evidence>
<protein>
    <recommendedName>
        <fullName evidence="1">non-specific serine/threonine protein kinase</fullName>
        <ecNumber evidence="1">2.7.11.1</ecNumber>
    </recommendedName>
</protein>
<accession>A0A3M7BXH9</accession>
<proteinExistence type="predicted"/>
<evidence type="ECO:0000259" key="11">
    <source>
        <dbReference type="PROSITE" id="PS50011"/>
    </source>
</evidence>
<feature type="coiled-coil region" evidence="9">
    <location>
        <begin position="158"/>
        <end position="185"/>
    </location>
</feature>
<feature type="non-terminal residue" evidence="12">
    <location>
        <position position="1"/>
    </location>
</feature>
<evidence type="ECO:0000256" key="5">
    <source>
        <dbReference type="ARBA" id="ARBA00022777"/>
    </source>
</evidence>
<dbReference type="GO" id="GO:0004674">
    <property type="term" value="F:protein serine/threonine kinase activity"/>
    <property type="evidence" value="ECO:0007669"/>
    <property type="project" value="UniProtKB-KW"/>
</dbReference>
<dbReference type="Proteomes" id="UP000270230">
    <property type="component" value="Unassembled WGS sequence"/>
</dbReference>
<keyword evidence="6" id="KW-0067">ATP-binding</keyword>
<dbReference type="SMART" id="SM00220">
    <property type="entry name" value="S_TKc"/>
    <property type="match status" value="1"/>
</dbReference>
<dbReference type="InterPro" id="IPR008271">
    <property type="entry name" value="Ser/Thr_kinase_AS"/>
</dbReference>
<name>A0A3M7BXH9_HORWE</name>
<keyword evidence="3" id="KW-0808">Transferase</keyword>
<evidence type="ECO:0000256" key="2">
    <source>
        <dbReference type="ARBA" id="ARBA00022527"/>
    </source>
</evidence>
<dbReference type="VEuPathDB" id="FungiDB:BTJ68_10743"/>
<dbReference type="PROSITE" id="PS00108">
    <property type="entry name" value="PROTEIN_KINASE_ST"/>
    <property type="match status" value="1"/>
</dbReference>
<comment type="catalytic activity">
    <reaction evidence="8">
        <text>L-seryl-[protein] + ATP = O-phospho-L-seryl-[protein] + ADP + H(+)</text>
        <dbReference type="Rhea" id="RHEA:17989"/>
        <dbReference type="Rhea" id="RHEA-COMP:9863"/>
        <dbReference type="Rhea" id="RHEA-COMP:11604"/>
        <dbReference type="ChEBI" id="CHEBI:15378"/>
        <dbReference type="ChEBI" id="CHEBI:29999"/>
        <dbReference type="ChEBI" id="CHEBI:30616"/>
        <dbReference type="ChEBI" id="CHEBI:83421"/>
        <dbReference type="ChEBI" id="CHEBI:456216"/>
        <dbReference type="EC" id="2.7.11.1"/>
    </reaction>
</comment>
<keyword evidence="5" id="KW-0418">Kinase</keyword>
<keyword evidence="2" id="KW-0723">Serine/threonine-protein kinase</keyword>
<dbReference type="OrthoDB" id="310217at2759"/>
<keyword evidence="9" id="KW-0175">Coiled coil</keyword>
<dbReference type="EC" id="2.7.11.1" evidence="1"/>
<dbReference type="GO" id="GO:0005634">
    <property type="term" value="C:nucleus"/>
    <property type="evidence" value="ECO:0007669"/>
    <property type="project" value="TreeGrafter"/>
</dbReference>
<sequence>RSVLQRLYEPKKFPRKFKSFFPPETASSKQALPMAEESDAWVSFQLAVKIYEEKRELTDQELNRETSQLRRQYEGLTPHYRRMILPHILSIHELSSMREELDTELAASAEQPISNRLVASKRCLDNVNEQFQLYNRLFRELHGVRYPFNIHDYVNSQVHSLSHDAKDMEQNIRQLADDLRREHGASPSWVGAWKFAIDGSFGRTSLWVKQDSSGLIIDRCVIKDTVLPVNQWNSELCFAKDPRYPESEERTLPTEVAVHAALRSLEGSDTIIKMRNWRLTSERRMYRLYLEFAPHGDLYQFMTWYNDEMPVRREVSGESEDEIATLEYHDSLKAFHDLREANELKWLPEPFIWACFESLAKAGLLMEQGSLDENPLTKWDLIVHFDLKPSNVFLGVPSAKSFTCYPQAKLGDFGLAQLFSPKDDEDYERYCDRGTVYCRAPEQVFRALFGGPEKWTSATNVWGIGIIIWGLMELEEGDHRLVYEKGIRDGDSLSSSVPTLRPSTEQRYSKELCDLVDACTEYRPSDRPSFRAALNGIHKHFQDTSTGRGVGAIRSSSKNDRLSFVVQRSFDVKKDGWPLGEKLNHWVAPPPGMYAMPSPPFPEDLSAEEEEIGGAEGTELEPLHHDASGENADEEMDIDDSP</sequence>
<dbReference type="Pfam" id="PF00069">
    <property type="entry name" value="Pkinase"/>
    <property type="match status" value="1"/>
</dbReference>
<feature type="region of interest" description="Disordered" evidence="10">
    <location>
        <begin position="596"/>
        <end position="642"/>
    </location>
</feature>
<dbReference type="PROSITE" id="PS50011">
    <property type="entry name" value="PROTEIN_KINASE_DOM"/>
    <property type="match status" value="1"/>
</dbReference>
<dbReference type="GO" id="GO:0005524">
    <property type="term" value="F:ATP binding"/>
    <property type="evidence" value="ECO:0007669"/>
    <property type="project" value="UniProtKB-KW"/>
</dbReference>
<feature type="compositionally biased region" description="Acidic residues" evidence="10">
    <location>
        <begin position="631"/>
        <end position="642"/>
    </location>
</feature>
<feature type="domain" description="Protein kinase" evidence="11">
    <location>
        <begin position="190"/>
        <end position="541"/>
    </location>
</feature>
<dbReference type="InterPro" id="IPR011009">
    <property type="entry name" value="Kinase-like_dom_sf"/>
</dbReference>
<comment type="caution">
    <text evidence="12">The sequence shown here is derived from an EMBL/GenBank/DDBJ whole genome shotgun (WGS) entry which is preliminary data.</text>
</comment>
<dbReference type="PANTHER" id="PTHR43671">
    <property type="entry name" value="SERINE/THREONINE-PROTEIN KINASE NEK"/>
    <property type="match status" value="1"/>
</dbReference>
<dbReference type="InterPro" id="IPR050660">
    <property type="entry name" value="NEK_Ser/Thr_kinase"/>
</dbReference>
<keyword evidence="4" id="KW-0547">Nucleotide-binding</keyword>
<organism evidence="12 13">
    <name type="scientific">Hortaea werneckii</name>
    <name type="common">Black yeast</name>
    <name type="synonym">Cladosporium werneckii</name>
    <dbReference type="NCBI Taxonomy" id="91943"/>
    <lineage>
        <taxon>Eukaryota</taxon>
        <taxon>Fungi</taxon>
        <taxon>Dikarya</taxon>
        <taxon>Ascomycota</taxon>
        <taxon>Pezizomycotina</taxon>
        <taxon>Dothideomycetes</taxon>
        <taxon>Dothideomycetidae</taxon>
        <taxon>Mycosphaerellales</taxon>
        <taxon>Teratosphaeriaceae</taxon>
        <taxon>Hortaea</taxon>
    </lineage>
</organism>
<evidence type="ECO:0000313" key="12">
    <source>
        <dbReference type="EMBL" id="RMY44256.1"/>
    </source>
</evidence>
<reference evidence="12 13" key="1">
    <citation type="journal article" date="2018" name="BMC Genomics">
        <title>Genomic evidence for intraspecific hybridization in a clonal and extremely halotolerant yeast.</title>
        <authorList>
            <person name="Gostincar C."/>
            <person name="Stajich J.E."/>
            <person name="Zupancic J."/>
            <person name="Zalar P."/>
            <person name="Gunde-Cimerman N."/>
        </authorList>
    </citation>
    <scope>NUCLEOTIDE SEQUENCE [LARGE SCALE GENOMIC DNA]</scope>
    <source>
        <strain evidence="12 13">EXF-151</strain>
    </source>
</reference>
<dbReference type="InterPro" id="IPR000719">
    <property type="entry name" value="Prot_kinase_dom"/>
</dbReference>
<evidence type="ECO:0000256" key="7">
    <source>
        <dbReference type="ARBA" id="ARBA00047899"/>
    </source>
</evidence>
<evidence type="ECO:0000256" key="1">
    <source>
        <dbReference type="ARBA" id="ARBA00012513"/>
    </source>
</evidence>